<name>A0A550JBW8_9BACT</name>
<dbReference type="Proteomes" id="UP000317155">
    <property type="component" value="Unassembled WGS sequence"/>
</dbReference>
<comment type="caution">
    <text evidence="1">The sequence shown here is derived from an EMBL/GenBank/DDBJ whole genome shotgun (WGS) entry which is preliminary data.</text>
</comment>
<dbReference type="OrthoDB" id="5395829at2"/>
<gene>
    <name evidence="1" type="ORF">FL622_11235</name>
</gene>
<keyword evidence="2" id="KW-1185">Reference proteome</keyword>
<evidence type="ECO:0000313" key="1">
    <source>
        <dbReference type="EMBL" id="TRO80651.1"/>
    </source>
</evidence>
<dbReference type="AlphaFoldDB" id="A0A550JBW8"/>
<organism evidence="1 2">
    <name type="scientific">Trichloromonas acetexigens</name>
    <dbReference type="NCBI Taxonomy" id="38815"/>
    <lineage>
        <taxon>Bacteria</taxon>
        <taxon>Pseudomonadati</taxon>
        <taxon>Thermodesulfobacteriota</taxon>
        <taxon>Desulfuromonadia</taxon>
        <taxon>Desulfuromonadales</taxon>
        <taxon>Trichloromonadaceae</taxon>
        <taxon>Trichloromonas</taxon>
    </lineage>
</organism>
<dbReference type="InterPro" id="IPR035923">
    <property type="entry name" value="TT1751-like_sf"/>
</dbReference>
<sequence length="137" mass="15624">MNSAEIYRAHSIKPLDSFVADFEKAAVKRGFSIHNRDNMAMADLYREKNHPMPEDFDLHMIQICKPDKSSQSFQTNIERAPLMPKFVMAFSKDGATEVRFLYYSKELIASLIPGDAVFPESLEQTYGAIRAMIEEAL</sequence>
<evidence type="ECO:0000313" key="2">
    <source>
        <dbReference type="Proteomes" id="UP000317155"/>
    </source>
</evidence>
<dbReference type="SUPFAM" id="SSF103247">
    <property type="entry name" value="TT1751-like"/>
    <property type="match status" value="1"/>
</dbReference>
<dbReference type="EMBL" id="VJVV01000007">
    <property type="protein sequence ID" value="TRO80651.1"/>
    <property type="molecule type" value="Genomic_DNA"/>
</dbReference>
<dbReference type="RefSeq" id="WP_092058319.1">
    <property type="nucleotide sequence ID" value="NZ_FOJJ01000039.1"/>
</dbReference>
<reference evidence="1 2" key="1">
    <citation type="submission" date="2019-07" db="EMBL/GenBank/DDBJ databases">
        <title>Insights of Desulfuromonas acetexigens electromicrobiology.</title>
        <authorList>
            <person name="Katuri K."/>
            <person name="Sapireddy V."/>
            <person name="Shaw D.R."/>
            <person name="Saikaly P."/>
        </authorList>
    </citation>
    <scope>NUCLEOTIDE SEQUENCE [LARGE SCALE GENOMIC DNA]</scope>
    <source>
        <strain evidence="1 2">2873</strain>
    </source>
</reference>
<dbReference type="Gene3D" id="3.30.310.70">
    <property type="entry name" value="TT1751-like domain"/>
    <property type="match status" value="1"/>
</dbReference>
<accession>A0A550JBW8</accession>
<protein>
    <submittedName>
        <fullName evidence="1">DUF302 domain-containing protein</fullName>
    </submittedName>
</protein>
<proteinExistence type="predicted"/>